<sequence>MVAASTSVAPSGPDKQPSSLILFFLPPNTAYSSVRNQARQKLGRLSMTEFRYLVVDVLHEAARRLVPLIESTSLPLAVVKPKQRHHDYTSYGEDEAAVVPRNRSKAGGGSVDDPVYDQVAVEIEGGTVKRISAAPSTSVSEANSTPATDSVTEPPKPDQQVLVSSSTTNASGLSPSHSTSHQTTNVSPGIDSRPGNLPGSRRLHLAAVGRLAAHRASVPASSHGPSFAALHKPLANNPVNSASSSHSSLERCVGPTMLHQSQDPVLPRCALVSVEVQAAALCCLEAQGEIAQLRATNHALQEEAAKAARELSSLTARVNELELVCERLNEENNALKAAFSAGMVMTHEAALSSPSMVPHDGSHKRTTTEGAVDDNDEDDEEYTNEDVSKATPGSRIGNGSSNYAVGSQCLDSGILLRQGISLWGRSASPGNNAAGAVDADAAPKVSATAASAQAQQAAGSQPQRAYVNLQNQASPSSRPQQSSRQQQTSASGSALRDSTPHVNDAAAAATSCGRSVALQIQIWF</sequence>
<protein>
    <submittedName>
        <fullName evidence="4">GIT domain-containing protein</fullName>
    </submittedName>
</protein>
<accession>A0A5K3FL97</accession>
<feature type="region of interest" description="Disordered" evidence="2">
    <location>
        <begin position="352"/>
        <end position="401"/>
    </location>
</feature>
<dbReference type="GO" id="GO:0008277">
    <property type="term" value="P:regulation of G protein-coupled receptor signaling pathway"/>
    <property type="evidence" value="ECO:0007669"/>
    <property type="project" value="TreeGrafter"/>
</dbReference>
<reference evidence="4" key="1">
    <citation type="submission" date="2019-11" db="UniProtKB">
        <authorList>
            <consortium name="WormBaseParasite"/>
        </authorList>
    </citation>
    <scope>IDENTIFICATION</scope>
</reference>
<dbReference type="GO" id="GO:0007420">
    <property type="term" value="P:brain development"/>
    <property type="evidence" value="ECO:0007669"/>
    <property type="project" value="InterPro"/>
</dbReference>
<feature type="compositionally biased region" description="Acidic residues" evidence="2">
    <location>
        <begin position="371"/>
        <end position="384"/>
    </location>
</feature>
<dbReference type="GO" id="GO:0036465">
    <property type="term" value="P:synaptic vesicle recycling"/>
    <property type="evidence" value="ECO:0007669"/>
    <property type="project" value="TreeGrafter"/>
</dbReference>
<dbReference type="GO" id="GO:0032012">
    <property type="term" value="P:regulation of ARF protein signal transduction"/>
    <property type="evidence" value="ECO:0007669"/>
    <property type="project" value="InterPro"/>
</dbReference>
<evidence type="ECO:0000259" key="3">
    <source>
        <dbReference type="Pfam" id="PF08518"/>
    </source>
</evidence>
<keyword evidence="1" id="KW-0175">Coiled coil</keyword>
<dbReference type="InterPro" id="IPR047161">
    <property type="entry name" value="GIT-like"/>
</dbReference>
<proteinExistence type="predicted"/>
<dbReference type="AlphaFoldDB" id="A0A5K3FL97"/>
<dbReference type="Pfam" id="PF08518">
    <property type="entry name" value="GIT_SHD"/>
    <property type="match status" value="1"/>
</dbReference>
<evidence type="ECO:0000313" key="4">
    <source>
        <dbReference type="WBParaSite" id="MCU_009337-RA"/>
    </source>
</evidence>
<evidence type="ECO:0000256" key="1">
    <source>
        <dbReference type="SAM" id="Coils"/>
    </source>
</evidence>
<feature type="compositionally biased region" description="Low complexity" evidence="2">
    <location>
        <begin position="470"/>
        <end position="491"/>
    </location>
</feature>
<dbReference type="PANTHER" id="PTHR46097">
    <property type="entry name" value="G PROTEIN-COUPLED RECEPTOR KINASE INTERACTING ARFGAP"/>
    <property type="match status" value="1"/>
</dbReference>
<feature type="region of interest" description="Disordered" evidence="2">
    <location>
        <begin position="470"/>
        <end position="502"/>
    </location>
</feature>
<dbReference type="WBParaSite" id="MCU_009337-RA">
    <property type="protein sequence ID" value="MCU_009337-RA"/>
    <property type="gene ID" value="MCU_009337"/>
</dbReference>
<name>A0A5K3FL97_MESCO</name>
<feature type="compositionally biased region" description="Polar residues" evidence="2">
    <location>
        <begin position="134"/>
        <end position="151"/>
    </location>
</feature>
<dbReference type="GO" id="GO:0098793">
    <property type="term" value="C:presynapse"/>
    <property type="evidence" value="ECO:0007669"/>
    <property type="project" value="GOC"/>
</dbReference>
<dbReference type="InterPro" id="IPR013724">
    <property type="entry name" value="GIT_SHD"/>
</dbReference>
<dbReference type="GO" id="GO:0031267">
    <property type="term" value="F:small GTPase binding"/>
    <property type="evidence" value="ECO:0007669"/>
    <property type="project" value="TreeGrafter"/>
</dbReference>
<feature type="domain" description="GIT Spa2 homology (SHD)" evidence="3">
    <location>
        <begin position="38"/>
        <end position="64"/>
    </location>
</feature>
<dbReference type="GO" id="GO:0005096">
    <property type="term" value="F:GTPase activator activity"/>
    <property type="evidence" value="ECO:0007669"/>
    <property type="project" value="InterPro"/>
</dbReference>
<evidence type="ECO:0000256" key="2">
    <source>
        <dbReference type="SAM" id="MobiDB-lite"/>
    </source>
</evidence>
<dbReference type="PANTHER" id="PTHR46097:SF3">
    <property type="entry name" value="ARF GTPASE-ACTIVATING PROTEIN GIT"/>
    <property type="match status" value="1"/>
</dbReference>
<feature type="coiled-coil region" evidence="1">
    <location>
        <begin position="283"/>
        <end position="338"/>
    </location>
</feature>
<organism evidence="4">
    <name type="scientific">Mesocestoides corti</name>
    <name type="common">Flatworm</name>
    <dbReference type="NCBI Taxonomy" id="53468"/>
    <lineage>
        <taxon>Eukaryota</taxon>
        <taxon>Metazoa</taxon>
        <taxon>Spiralia</taxon>
        <taxon>Lophotrochozoa</taxon>
        <taxon>Platyhelminthes</taxon>
        <taxon>Cestoda</taxon>
        <taxon>Eucestoda</taxon>
        <taxon>Cyclophyllidea</taxon>
        <taxon>Mesocestoididae</taxon>
        <taxon>Mesocestoides</taxon>
    </lineage>
</organism>
<feature type="compositionally biased region" description="Polar residues" evidence="2">
    <location>
        <begin position="161"/>
        <end position="187"/>
    </location>
</feature>
<feature type="region of interest" description="Disordered" evidence="2">
    <location>
        <begin position="132"/>
        <end position="200"/>
    </location>
</feature>